<dbReference type="Gene3D" id="3.20.20.70">
    <property type="entry name" value="Aldolase class I"/>
    <property type="match status" value="1"/>
</dbReference>
<evidence type="ECO:0008006" key="7">
    <source>
        <dbReference type="Google" id="ProtNLM"/>
    </source>
</evidence>
<dbReference type="GeneID" id="28999434"/>
<dbReference type="Proteomes" id="UP000077315">
    <property type="component" value="Unassembled WGS sequence"/>
</dbReference>
<feature type="active site" description="Schiff-base intermediate with substrate" evidence="3">
    <location>
        <position position="171"/>
    </location>
</feature>
<dbReference type="InterPro" id="IPR002220">
    <property type="entry name" value="DapA-like"/>
</dbReference>
<feature type="active site" description="Proton donor/acceptor" evidence="3">
    <location>
        <position position="142"/>
    </location>
</feature>
<evidence type="ECO:0000256" key="1">
    <source>
        <dbReference type="ARBA" id="ARBA00023239"/>
    </source>
</evidence>
<dbReference type="EMBL" id="KV440983">
    <property type="protein sequence ID" value="OAD72462.1"/>
    <property type="molecule type" value="Genomic_DNA"/>
</dbReference>
<dbReference type="PRINTS" id="PR00146">
    <property type="entry name" value="DHPICSNTHASE"/>
</dbReference>
<evidence type="ECO:0000256" key="3">
    <source>
        <dbReference type="PIRSR" id="PIRSR001365-1"/>
    </source>
</evidence>
<keyword evidence="6" id="KW-1185">Reference proteome</keyword>
<organism evidence="5 6">
    <name type="scientific">Phycomyces blakesleeanus (strain ATCC 8743b / DSM 1359 / FGSC 10004 / NBRC 33097 / NRRL 1555)</name>
    <dbReference type="NCBI Taxonomy" id="763407"/>
    <lineage>
        <taxon>Eukaryota</taxon>
        <taxon>Fungi</taxon>
        <taxon>Fungi incertae sedis</taxon>
        <taxon>Mucoromycota</taxon>
        <taxon>Mucoromycotina</taxon>
        <taxon>Mucoromycetes</taxon>
        <taxon>Mucorales</taxon>
        <taxon>Phycomycetaceae</taxon>
        <taxon>Phycomyces</taxon>
    </lineage>
</organism>
<proteinExistence type="inferred from homology"/>
<dbReference type="STRING" id="763407.A0A162U0C8"/>
<dbReference type="CDD" id="cd00408">
    <property type="entry name" value="DHDPS-like"/>
    <property type="match status" value="1"/>
</dbReference>
<keyword evidence="1 2" id="KW-0456">Lyase</keyword>
<gene>
    <name evidence="5" type="ORF">PHYBLDRAFT_181839</name>
</gene>
<name>A0A162U0C8_PHYB8</name>
<dbReference type="SUPFAM" id="SSF51569">
    <property type="entry name" value="Aldolase"/>
    <property type="match status" value="1"/>
</dbReference>
<dbReference type="VEuPathDB" id="FungiDB:PHYBLDRAFT_181839"/>
<dbReference type="InParanoid" id="A0A162U0C8"/>
<dbReference type="InterPro" id="IPR013785">
    <property type="entry name" value="Aldolase_TIM"/>
</dbReference>
<accession>A0A162U0C8</accession>
<reference evidence="6" key="1">
    <citation type="submission" date="2015-06" db="EMBL/GenBank/DDBJ databases">
        <title>Expansion of signal transduction pathways in fungi by whole-genome duplication.</title>
        <authorList>
            <consortium name="DOE Joint Genome Institute"/>
            <person name="Corrochano L.M."/>
            <person name="Kuo A."/>
            <person name="Marcet-Houben M."/>
            <person name="Polaino S."/>
            <person name="Salamov A."/>
            <person name="Villalobos J.M."/>
            <person name="Alvarez M.I."/>
            <person name="Avalos J."/>
            <person name="Benito E.P."/>
            <person name="Benoit I."/>
            <person name="Burger G."/>
            <person name="Camino L.P."/>
            <person name="Canovas D."/>
            <person name="Cerda-Olmedo E."/>
            <person name="Cheng J.-F."/>
            <person name="Dominguez A."/>
            <person name="Elias M."/>
            <person name="Eslava A.P."/>
            <person name="Glaser F."/>
            <person name="Grimwood J."/>
            <person name="Gutierrez G."/>
            <person name="Heitman J."/>
            <person name="Henrissat B."/>
            <person name="Iturriaga E.A."/>
            <person name="Lang B.F."/>
            <person name="Lavin J.L."/>
            <person name="Lee S."/>
            <person name="Li W."/>
            <person name="Lindquist E."/>
            <person name="Lopez-Garcia S."/>
            <person name="Luque E.M."/>
            <person name="Marcos A.T."/>
            <person name="Martin J."/>
            <person name="McCluskey K."/>
            <person name="Medina H.R."/>
            <person name="Miralles-Duran A."/>
            <person name="Miyazaki A."/>
            <person name="Munoz-Torres E."/>
            <person name="Oguiza J.A."/>
            <person name="Ohm R."/>
            <person name="Olmedo M."/>
            <person name="Orejas M."/>
            <person name="Ortiz-Castellanos L."/>
            <person name="Pisabarro A.G."/>
            <person name="Rodriguez-Romero J."/>
            <person name="Ruiz-Herrera J."/>
            <person name="Ruiz-Vazquez R."/>
            <person name="Sanz C."/>
            <person name="Schackwitz W."/>
            <person name="Schmutz J."/>
            <person name="Shahriari M."/>
            <person name="Shelest E."/>
            <person name="Silva-Franco F."/>
            <person name="Soanes D."/>
            <person name="Syed K."/>
            <person name="Tagua V.G."/>
            <person name="Talbot N.J."/>
            <person name="Thon M."/>
            <person name="De vries R.P."/>
            <person name="Wiebenga A."/>
            <person name="Yadav J.S."/>
            <person name="Braun E.L."/>
            <person name="Baker S."/>
            <person name="Garre V."/>
            <person name="Horwitz B."/>
            <person name="Torres-Martinez S."/>
            <person name="Idnurm A."/>
            <person name="Herrera-Estrella A."/>
            <person name="Gabaldon T."/>
            <person name="Grigoriev I.V."/>
        </authorList>
    </citation>
    <scope>NUCLEOTIDE SEQUENCE [LARGE SCALE GENOMIC DNA]</scope>
    <source>
        <strain evidence="6">NRRL 1555(-)</strain>
    </source>
</reference>
<evidence type="ECO:0000256" key="4">
    <source>
        <dbReference type="PIRSR" id="PIRSR001365-2"/>
    </source>
</evidence>
<dbReference type="GO" id="GO:0008840">
    <property type="term" value="F:4-hydroxy-tetrahydrodipicolinate synthase activity"/>
    <property type="evidence" value="ECO:0007669"/>
    <property type="project" value="TreeGrafter"/>
</dbReference>
<dbReference type="SMART" id="SM01130">
    <property type="entry name" value="DHDPS"/>
    <property type="match status" value="1"/>
</dbReference>
<dbReference type="RefSeq" id="XP_018290502.1">
    <property type="nucleotide sequence ID" value="XM_018438528.1"/>
</dbReference>
<dbReference type="PANTHER" id="PTHR12128:SF66">
    <property type="entry name" value="4-HYDROXY-2-OXOGLUTARATE ALDOLASE, MITOCHONDRIAL"/>
    <property type="match status" value="1"/>
</dbReference>
<dbReference type="OrthoDB" id="191315at2759"/>
<dbReference type="PANTHER" id="PTHR12128">
    <property type="entry name" value="DIHYDRODIPICOLINATE SYNTHASE"/>
    <property type="match status" value="1"/>
</dbReference>
<comment type="similarity">
    <text evidence="2">Belongs to the DapA family.</text>
</comment>
<evidence type="ECO:0000313" key="5">
    <source>
        <dbReference type="EMBL" id="OAD72462.1"/>
    </source>
</evidence>
<sequence>MTMTGLRGVYVPIPTFFKPNEDLDLEALERHVAYLANTGIAGLIFLGSMGEAVHLSEAERITLVKEGKRLIAKYNPDLTLIAGTSAASARQTIELAKDAASAGAACALILPPSFYRGNVTSDALFAFYTRVADQSPIPVIIYNYPGVCQGVDVDVQTITRLSHHKNIIGVKGTDGNIGKVGYLAEHTDPNEFALLAGSADFFLPALTVGAVGLVPGLGNLLPRACVEVQTLYESGKLKEASALQKKLVKPDDAFARWHGLPGVKASMDRLLGYGGVVRLPLLPVTAEQADVITKALSEGFEIERSLKN</sequence>
<dbReference type="AlphaFoldDB" id="A0A162U0C8"/>
<evidence type="ECO:0000256" key="2">
    <source>
        <dbReference type="PIRNR" id="PIRNR001365"/>
    </source>
</evidence>
<feature type="binding site" evidence="4">
    <location>
        <position position="214"/>
    </location>
    <ligand>
        <name>pyruvate</name>
        <dbReference type="ChEBI" id="CHEBI:15361"/>
    </ligand>
</feature>
<evidence type="ECO:0000313" key="6">
    <source>
        <dbReference type="Proteomes" id="UP000077315"/>
    </source>
</evidence>
<dbReference type="PIRSF" id="PIRSF001365">
    <property type="entry name" value="DHDPS"/>
    <property type="match status" value="1"/>
</dbReference>
<protein>
    <recommendedName>
        <fullName evidence="7">4-hydroxy-tetrahydrodipicolinate synthase</fullName>
    </recommendedName>
</protein>
<dbReference type="Pfam" id="PF00701">
    <property type="entry name" value="DHDPS"/>
    <property type="match status" value="1"/>
</dbReference>